<accession>A0A9Q0CJ40</accession>
<sequence>MASFSGLLQRPLSTVAVVTAAAVWTDLPDRVANQRQPDLGSKSDAPALTGLSFLTPGAKLCSNRGCHVENLKLSRTFCAPVASLPVIQTVYQYARIAELKEPEKPIPSISSTSSDVMYKWHLPDPRAYQVSGDNCSSIKSRAVVVLLGWLGSKQRHLKKYAEWYTSKGYHVITFTFPMSDVVSYRVGGKAERDLELLASHLANWVEEEGGSLVFHTFSNTGWLAYGGILEKLRKKDPSSIDKIKGCIVDSAPVDAPDPQVWALGFSAAFLKKNSVSSRGSLPVPKEKRTDVMVVSESGSRLDLKPGFHEAALLGVLEKFFDVILNIPSINRRLSDILDVLSSNQPKCPQLYIYSSADRVIPAKSVESFIEKQRNAGHSVRSCDFVSSPHVDHYRNHPALYTTQLTQFLEDCLLQDSN</sequence>
<dbReference type="GO" id="GO:0005640">
    <property type="term" value="C:nuclear outer membrane"/>
    <property type="evidence" value="ECO:0007669"/>
    <property type="project" value="UniProtKB-SubCell"/>
</dbReference>
<evidence type="ECO:0000256" key="1">
    <source>
        <dbReference type="ARBA" id="ARBA00007387"/>
    </source>
</evidence>
<evidence type="ECO:0000313" key="9">
    <source>
        <dbReference type="Proteomes" id="UP001151287"/>
    </source>
</evidence>
<evidence type="ECO:0000256" key="3">
    <source>
        <dbReference type="ARBA" id="ARBA00022989"/>
    </source>
</evidence>
<dbReference type="InterPro" id="IPR029058">
    <property type="entry name" value="AB_hydrolase_fold"/>
</dbReference>
<evidence type="ECO:0000256" key="4">
    <source>
        <dbReference type="ARBA" id="ARBA00023136"/>
    </source>
</evidence>
<dbReference type="Gene3D" id="3.40.50.1820">
    <property type="entry name" value="alpha/beta hydrolase"/>
    <property type="match status" value="1"/>
</dbReference>
<comment type="subcellular location">
    <subcellularLocation>
        <location evidence="6">Nucleus outer membrane</location>
        <topology evidence="6">Single-pass membrane protein</topology>
    </subcellularLocation>
</comment>
<feature type="signal peptide" evidence="7">
    <location>
        <begin position="1"/>
        <end position="20"/>
    </location>
</feature>
<organism evidence="8 9">
    <name type="scientific">Rhynchospora breviuscula</name>
    <dbReference type="NCBI Taxonomy" id="2022672"/>
    <lineage>
        <taxon>Eukaryota</taxon>
        <taxon>Viridiplantae</taxon>
        <taxon>Streptophyta</taxon>
        <taxon>Embryophyta</taxon>
        <taxon>Tracheophyta</taxon>
        <taxon>Spermatophyta</taxon>
        <taxon>Magnoliopsida</taxon>
        <taxon>Liliopsida</taxon>
        <taxon>Poales</taxon>
        <taxon>Cyperaceae</taxon>
        <taxon>Cyperoideae</taxon>
        <taxon>Rhynchosporeae</taxon>
        <taxon>Rhynchospora</taxon>
    </lineage>
</organism>
<dbReference type="InterPro" id="IPR008547">
    <property type="entry name" value="DUF829_TMEM53"/>
</dbReference>
<keyword evidence="4" id="KW-0472">Membrane</keyword>
<evidence type="ECO:0000256" key="7">
    <source>
        <dbReference type="SAM" id="SignalP"/>
    </source>
</evidence>
<comment type="caution">
    <text evidence="8">The sequence shown here is derived from an EMBL/GenBank/DDBJ whole genome shotgun (WGS) entry which is preliminary data.</text>
</comment>
<proteinExistence type="inferred from homology"/>
<reference evidence="8" key="1">
    <citation type="journal article" date="2022" name="Cell">
        <title>Repeat-based holocentromeres influence genome architecture and karyotype evolution.</title>
        <authorList>
            <person name="Hofstatter P.G."/>
            <person name="Thangavel G."/>
            <person name="Lux T."/>
            <person name="Neumann P."/>
            <person name="Vondrak T."/>
            <person name="Novak P."/>
            <person name="Zhang M."/>
            <person name="Costa L."/>
            <person name="Castellani M."/>
            <person name="Scott A."/>
            <person name="Toegelov H."/>
            <person name="Fuchs J."/>
            <person name="Mata-Sucre Y."/>
            <person name="Dias Y."/>
            <person name="Vanzela A.L.L."/>
            <person name="Huettel B."/>
            <person name="Almeida C.C.S."/>
            <person name="Simkova H."/>
            <person name="Souza G."/>
            <person name="Pedrosa-Harand A."/>
            <person name="Macas J."/>
            <person name="Mayer K.F.X."/>
            <person name="Houben A."/>
            <person name="Marques A."/>
        </authorList>
    </citation>
    <scope>NUCLEOTIDE SEQUENCE</scope>
    <source>
        <strain evidence="8">RhyBre1mFocal</strain>
    </source>
</reference>
<name>A0A9Q0CJ40_9POAL</name>
<evidence type="ECO:0000256" key="6">
    <source>
        <dbReference type="ARBA" id="ARBA00034303"/>
    </source>
</evidence>
<gene>
    <name evidence="8" type="ORF">LUZ63_011280</name>
</gene>
<evidence type="ECO:0000256" key="2">
    <source>
        <dbReference type="ARBA" id="ARBA00022692"/>
    </source>
</evidence>
<evidence type="ECO:0008006" key="10">
    <source>
        <dbReference type="Google" id="ProtNLM"/>
    </source>
</evidence>
<dbReference type="OrthoDB" id="77878at2759"/>
<keyword evidence="9" id="KW-1185">Reference proteome</keyword>
<keyword evidence="5" id="KW-0539">Nucleus</keyword>
<keyword evidence="2" id="KW-0812">Transmembrane</keyword>
<dbReference type="Proteomes" id="UP001151287">
    <property type="component" value="Unassembled WGS sequence"/>
</dbReference>
<dbReference type="PANTHER" id="PTHR12265">
    <property type="entry name" value="TRANSMEMBRANE PROTEIN 53"/>
    <property type="match status" value="1"/>
</dbReference>
<dbReference type="PANTHER" id="PTHR12265:SF30">
    <property type="entry name" value="TRANSMEMBRANE PROTEIN 53"/>
    <property type="match status" value="1"/>
</dbReference>
<dbReference type="SUPFAM" id="SSF53474">
    <property type="entry name" value="alpha/beta-Hydrolases"/>
    <property type="match status" value="1"/>
</dbReference>
<protein>
    <recommendedName>
        <fullName evidence="10">Transmembrane protein 53</fullName>
    </recommendedName>
</protein>
<evidence type="ECO:0000256" key="5">
    <source>
        <dbReference type="ARBA" id="ARBA00023242"/>
    </source>
</evidence>
<keyword evidence="3" id="KW-1133">Transmembrane helix</keyword>
<feature type="chain" id="PRO_5040484351" description="Transmembrane protein 53" evidence="7">
    <location>
        <begin position="21"/>
        <end position="417"/>
    </location>
</feature>
<dbReference type="Pfam" id="PF05705">
    <property type="entry name" value="DUF829"/>
    <property type="match status" value="1"/>
</dbReference>
<dbReference type="AlphaFoldDB" id="A0A9Q0CJ40"/>
<keyword evidence="7" id="KW-0732">Signal</keyword>
<evidence type="ECO:0000313" key="8">
    <source>
        <dbReference type="EMBL" id="KAJ1694582.1"/>
    </source>
</evidence>
<dbReference type="EMBL" id="JAMQYH010000003">
    <property type="protein sequence ID" value="KAJ1694582.1"/>
    <property type="molecule type" value="Genomic_DNA"/>
</dbReference>
<comment type="similarity">
    <text evidence="1">Belongs to the TMEM53 family.</text>
</comment>